<keyword evidence="2" id="KW-1185">Reference proteome</keyword>
<dbReference type="EMBL" id="LYXU01000003">
    <property type="protein sequence ID" value="OBS22735.1"/>
    <property type="molecule type" value="Genomic_DNA"/>
</dbReference>
<protein>
    <submittedName>
        <fullName evidence="1">Uncharacterized protein</fullName>
    </submittedName>
</protein>
<evidence type="ECO:0000313" key="1">
    <source>
        <dbReference type="EMBL" id="OBS22735.1"/>
    </source>
</evidence>
<dbReference type="Proteomes" id="UP000091967">
    <property type="component" value="Unassembled WGS sequence"/>
</dbReference>
<proteinExistence type="predicted"/>
<gene>
    <name evidence="1" type="ORF">FPOA_09067</name>
</gene>
<dbReference type="AlphaFoldDB" id="A0A1B8AQC7"/>
<accession>A0A1B8AQC7</accession>
<organism evidence="1 2">
    <name type="scientific">Fusarium poae</name>
    <dbReference type="NCBI Taxonomy" id="36050"/>
    <lineage>
        <taxon>Eukaryota</taxon>
        <taxon>Fungi</taxon>
        <taxon>Dikarya</taxon>
        <taxon>Ascomycota</taxon>
        <taxon>Pezizomycotina</taxon>
        <taxon>Sordariomycetes</taxon>
        <taxon>Hypocreomycetidae</taxon>
        <taxon>Hypocreales</taxon>
        <taxon>Nectriaceae</taxon>
        <taxon>Fusarium</taxon>
    </lineage>
</organism>
<name>A0A1B8AQC7_FUSPO</name>
<comment type="caution">
    <text evidence="1">The sequence shown here is derived from an EMBL/GenBank/DDBJ whole genome shotgun (WGS) entry which is preliminary data.</text>
</comment>
<evidence type="ECO:0000313" key="2">
    <source>
        <dbReference type="Proteomes" id="UP000091967"/>
    </source>
</evidence>
<sequence length="514" mass="58553">MASHSQHNASNLVRLPNELLADIVEGLLFDCDKWLRHWNTPTFRNLKSLRLVHRTFAECDSFNHVLFRTIVLEPTRATLTCLQRGEFSRVAKFVRCVTFTTPPSLALPYQDYAKILYDTHLSLVFTSEDLKSGYHAYMTDARDTQALLRDPESELKQAWTKFLKTLGHRIERVKLLSYRCDKIREAKHLDTLSKEDTGKPWQLPRHSHKEKDDMLHFRPLEEFTEPTADYLCKQATAVTGDKLIAMVITCLAASGVAITNFNIKLLMTGDIVCKDIPGWDELDFSKLRVLHLSPEMPASQRYYWGSAGSHAEKMKIMAGGFCHDLLDKCHSSIENFAFGIDRFGLGVLCWPTRLHTLDFPKLTHLSQMTNICPRTLAHWILHSKNLQFLHLSGGVCQGPGRADWRFVFDAIAQHPNVSGKTPKGLRVGLHSLQIACTNLTYYGVICKDASIATKRHKFDMRLRHRGEDMRFGLEAHFYGDISLKENIALLSRIGPLPPDHEDEIQATDGDETIE</sequence>
<reference evidence="1 2" key="1">
    <citation type="submission" date="2016-06" db="EMBL/GenBank/DDBJ databases">
        <title>Living apart together: crosstalk between the core and supernumerary genomes in a fungal plant pathogen.</title>
        <authorList>
            <person name="Vanheule A."/>
            <person name="Audenaert K."/>
            <person name="Warris S."/>
            <person name="Van De Geest H."/>
            <person name="Schijlen E."/>
            <person name="Hofte M."/>
            <person name="De Saeger S."/>
            <person name="Haesaert G."/>
            <person name="Waalwijk C."/>
            <person name="Van Der Lee T."/>
        </authorList>
    </citation>
    <scope>NUCLEOTIDE SEQUENCE [LARGE SCALE GENOMIC DNA]</scope>
    <source>
        <strain evidence="1 2">2516</strain>
    </source>
</reference>
<dbReference type="OMA" id="DKCHSSI"/>